<sequence>MTSESSSNCWILDTGASHHVTGSRSSLMVARVITSCPIDLPDSHSAMATMEGRDQCSGNPIGADERKGGLCYYRRIPTVCAVTVPGLSQFELWHCRLGHPFDRVLKLVPALQGSLSRKQLDTTCTICPQAKQRRDSFLLSDSRTSRVFELLHCDLWGPNKIPYSNGAFYFLTIFDDYSHTVWVYLLHSKSDVFKYFCSFLAMITRQFQAHVKIVTSDNGMEFKPLIPYFTERGILFQTSCVGTP</sequence>
<organism evidence="2 3">
    <name type="scientific">Lithospermum erythrorhizon</name>
    <name type="common">Purple gromwell</name>
    <name type="synonym">Lithospermum officinale var. erythrorhizon</name>
    <dbReference type="NCBI Taxonomy" id="34254"/>
    <lineage>
        <taxon>Eukaryota</taxon>
        <taxon>Viridiplantae</taxon>
        <taxon>Streptophyta</taxon>
        <taxon>Embryophyta</taxon>
        <taxon>Tracheophyta</taxon>
        <taxon>Spermatophyta</taxon>
        <taxon>Magnoliopsida</taxon>
        <taxon>eudicotyledons</taxon>
        <taxon>Gunneridae</taxon>
        <taxon>Pentapetalae</taxon>
        <taxon>asterids</taxon>
        <taxon>lamiids</taxon>
        <taxon>Boraginales</taxon>
        <taxon>Boraginaceae</taxon>
        <taxon>Boraginoideae</taxon>
        <taxon>Lithospermeae</taxon>
        <taxon>Lithospermum</taxon>
    </lineage>
</organism>
<evidence type="ECO:0000313" key="3">
    <source>
        <dbReference type="Proteomes" id="UP001454036"/>
    </source>
</evidence>
<dbReference type="PANTHER" id="PTHR42648">
    <property type="entry name" value="TRANSPOSASE, PUTATIVE-RELATED"/>
    <property type="match status" value="1"/>
</dbReference>
<feature type="domain" description="Integrase catalytic" evidence="1">
    <location>
        <begin position="140"/>
        <end position="244"/>
    </location>
</feature>
<dbReference type="EMBL" id="BAABME010000777">
    <property type="protein sequence ID" value="GAA0145430.1"/>
    <property type="molecule type" value="Genomic_DNA"/>
</dbReference>
<dbReference type="Pfam" id="PF13976">
    <property type="entry name" value="gag_pre-integrs"/>
    <property type="match status" value="1"/>
</dbReference>
<dbReference type="PANTHER" id="PTHR42648:SF31">
    <property type="entry name" value="RNA-DIRECTED DNA POLYMERASE"/>
    <property type="match status" value="1"/>
</dbReference>
<dbReference type="GO" id="GO:0015074">
    <property type="term" value="P:DNA integration"/>
    <property type="evidence" value="ECO:0007669"/>
    <property type="project" value="InterPro"/>
</dbReference>
<dbReference type="SUPFAM" id="SSF53098">
    <property type="entry name" value="Ribonuclease H-like"/>
    <property type="match status" value="1"/>
</dbReference>
<reference evidence="2 3" key="1">
    <citation type="submission" date="2024-01" db="EMBL/GenBank/DDBJ databases">
        <title>The complete chloroplast genome sequence of Lithospermum erythrorhizon: insights into the phylogenetic relationship among Boraginaceae species and the maternal lineages of purple gromwells.</title>
        <authorList>
            <person name="Okada T."/>
            <person name="Watanabe K."/>
        </authorList>
    </citation>
    <scope>NUCLEOTIDE SEQUENCE [LARGE SCALE GENOMIC DNA]</scope>
</reference>
<dbReference type="Proteomes" id="UP001454036">
    <property type="component" value="Unassembled WGS sequence"/>
</dbReference>
<dbReference type="GO" id="GO:0003676">
    <property type="term" value="F:nucleic acid binding"/>
    <property type="evidence" value="ECO:0007669"/>
    <property type="project" value="InterPro"/>
</dbReference>
<protein>
    <recommendedName>
        <fullName evidence="1">Integrase catalytic domain-containing protein</fullName>
    </recommendedName>
</protein>
<dbReference type="InterPro" id="IPR036397">
    <property type="entry name" value="RNaseH_sf"/>
</dbReference>
<dbReference type="InterPro" id="IPR012337">
    <property type="entry name" value="RNaseH-like_sf"/>
</dbReference>
<dbReference type="InterPro" id="IPR001584">
    <property type="entry name" value="Integrase_cat-core"/>
</dbReference>
<keyword evidence="3" id="KW-1185">Reference proteome</keyword>
<dbReference type="Gene3D" id="3.30.420.10">
    <property type="entry name" value="Ribonuclease H-like superfamily/Ribonuclease H"/>
    <property type="match status" value="1"/>
</dbReference>
<gene>
    <name evidence="2" type="ORF">LIER_05626</name>
</gene>
<dbReference type="AlphaFoldDB" id="A0AAV3P5A9"/>
<proteinExistence type="predicted"/>
<dbReference type="InterPro" id="IPR039537">
    <property type="entry name" value="Retrotran_Ty1/copia-like"/>
</dbReference>
<evidence type="ECO:0000313" key="2">
    <source>
        <dbReference type="EMBL" id="GAA0145430.1"/>
    </source>
</evidence>
<dbReference type="Pfam" id="PF00665">
    <property type="entry name" value="rve"/>
    <property type="match status" value="1"/>
</dbReference>
<dbReference type="InterPro" id="IPR025724">
    <property type="entry name" value="GAG-pre-integrase_dom"/>
</dbReference>
<name>A0AAV3P5A9_LITER</name>
<evidence type="ECO:0000259" key="1">
    <source>
        <dbReference type="PROSITE" id="PS50994"/>
    </source>
</evidence>
<dbReference type="PROSITE" id="PS50994">
    <property type="entry name" value="INTEGRASE"/>
    <property type="match status" value="1"/>
</dbReference>
<accession>A0AAV3P5A9</accession>
<comment type="caution">
    <text evidence="2">The sequence shown here is derived from an EMBL/GenBank/DDBJ whole genome shotgun (WGS) entry which is preliminary data.</text>
</comment>